<evidence type="ECO:0000313" key="1">
    <source>
        <dbReference type="EMBL" id="CAA6805217.1"/>
    </source>
</evidence>
<dbReference type="EMBL" id="CACVAW010000018">
    <property type="protein sequence ID" value="CAA6805217.1"/>
    <property type="molecule type" value="Genomic_DNA"/>
</dbReference>
<proteinExistence type="predicted"/>
<reference evidence="1" key="1">
    <citation type="submission" date="2020-01" db="EMBL/GenBank/DDBJ databases">
        <authorList>
            <person name="Meier V. D."/>
            <person name="Meier V D."/>
        </authorList>
    </citation>
    <scope>NUCLEOTIDE SEQUENCE</scope>
    <source>
        <strain evidence="1">HLG_WM_MAG_12</strain>
    </source>
</reference>
<sequence length="190" mass="22634">MLRKQPVVDVNKELLTEAKNLFLKQDFTNSSDIYSYILTQDFNNNEALLMSHLIELTSFNKAYALSLADDFFRKKSLRQDDVYENINDKIDYYFDNKIQTKIHQSDAISYNEFKNSIDNYSDDYELSFYLTHVYMKISFKDEYEIVEFLTTLLDKNLENLAIQYFEKFSHLITNETNIQNISKKLQKSLK</sequence>
<protein>
    <submittedName>
        <fullName evidence="1">Uncharacterized protein</fullName>
    </submittedName>
</protein>
<dbReference type="AlphaFoldDB" id="A0A6S6SQI6"/>
<accession>A0A6S6SQI6</accession>
<name>A0A6S6SQI6_9BACT</name>
<organism evidence="1">
    <name type="scientific">uncultured Campylobacterales bacterium</name>
    <dbReference type="NCBI Taxonomy" id="352960"/>
    <lineage>
        <taxon>Bacteria</taxon>
        <taxon>Pseudomonadati</taxon>
        <taxon>Campylobacterota</taxon>
        <taxon>Epsilonproteobacteria</taxon>
        <taxon>Campylobacterales</taxon>
        <taxon>environmental samples</taxon>
    </lineage>
</organism>
<gene>
    <name evidence="1" type="ORF">HELGO_WM13138</name>
</gene>